<evidence type="ECO:0000313" key="2">
    <source>
        <dbReference type="Proteomes" id="UP000198431"/>
    </source>
</evidence>
<gene>
    <name evidence="1" type="ORF">B0A72_22725</name>
</gene>
<accession>A0AB36NUQ6</accession>
<sequence>GTEVNINVVGDVIANASTIINNSEFKTELTNVIKTDETLTTLENKGSGLYTYTNEKGVEVDINVVGDVIGNASTIFNNAEVTNFIKEISEQTAGSVTYNSETKQFSYVDVAGNTQVVNISDVIKGSETVTTLENKGEGLYTYKNEEGTEVNIDVVGDVVANASTIINNSEFKTELTNVIKTDETLTTLESKGEGVYVYTNEKGTAVTIDVLGDVIGNASTIFNNAEVTNFIKEISEQTAGSVTYNSETKQFSYVDVAGNTQVVNISDVIKGSETVTTLENKGEGLYTYKNEEGTEVNIDVVGDVVANASTIINNSEFKTELTNVIKTDETLTTLENKGEGLYTYTNEKGVEVDINVVGDVVANASTIFNNAEVTNFIKEISEQTAGSVTYNSETKQFSYVDVAGNTQVVNIADVIKGSETVTTLENKGEGLYTYKNEEGTEVNIDVVGDVVANASTIINNSEFKTELTNVIKTDETLTTLENKGEGLYTYTNEKGVEVDINVVGDVIGNASTIFNNAEVTNFIKEISEQTAGSVTYNSETKQFSYVDVAGNTQVVNIADVIKGSETVTTLENKGEGLYTYKNEEGTEVNIDVVGDVVANASTIINNSEFKTELTNVIKTDETLTTLENKGEGLYTYTNEKGVEVDINVVGDVVANASTIFNNAEVTNFIKEISEQTVGSVTYNSETKQFSYVDVAGNTQVVNIADVIKGSETVTTLTNNGSGSYTYVNEAGAPSDINVVSDVISNASTIFNNTDVVNELTKIVDSKETVTTLVHNTTAKTLVYNGEGEQSTTINLADITTSTPDTVLAVSGTGSTFTAATVNVVPSTVVGDVITTTAEGVVGWKAAAKNNVMGIKVISADYTVGNDDYTIIARKLTQDITITLPDAKTNTGRLLVINQYNVIIPNTNPDIQVPVKVNFNTDVVYSDAASYPYMTASMFGGVTNGSIKMTLQSDGENWYVITYTM</sequence>
<proteinExistence type="predicted"/>
<evidence type="ECO:0000313" key="1">
    <source>
        <dbReference type="EMBL" id="OXA99252.1"/>
    </source>
</evidence>
<reference evidence="1 2" key="1">
    <citation type="submission" date="2016-11" db="EMBL/GenBank/DDBJ databases">
        <title>Whole genomes of Flavobacteriaceae.</title>
        <authorList>
            <person name="Stine C."/>
            <person name="Li C."/>
            <person name="Tadesse D."/>
        </authorList>
    </citation>
    <scope>NUCLEOTIDE SEQUENCE [LARGE SCALE GENOMIC DNA]</scope>
    <source>
        <strain evidence="1 2">ATCC 19366</strain>
    </source>
</reference>
<organism evidence="1 2">
    <name type="scientific">Flavobacterium pectinovorum</name>
    <dbReference type="NCBI Taxonomy" id="29533"/>
    <lineage>
        <taxon>Bacteria</taxon>
        <taxon>Pseudomonadati</taxon>
        <taxon>Bacteroidota</taxon>
        <taxon>Flavobacteriia</taxon>
        <taxon>Flavobacteriales</taxon>
        <taxon>Flavobacteriaceae</taxon>
        <taxon>Flavobacterium</taxon>
    </lineage>
</organism>
<dbReference type="EMBL" id="MUHB01000030">
    <property type="protein sequence ID" value="OXA99252.1"/>
    <property type="molecule type" value="Genomic_DNA"/>
</dbReference>
<dbReference type="Proteomes" id="UP000198431">
    <property type="component" value="Unassembled WGS sequence"/>
</dbReference>
<comment type="caution">
    <text evidence="1">The sequence shown here is derived from an EMBL/GenBank/DDBJ whole genome shotgun (WGS) entry which is preliminary data.</text>
</comment>
<name>A0AB36NUQ6_9FLAO</name>
<dbReference type="RefSeq" id="WP_089075987.1">
    <property type="nucleotide sequence ID" value="NZ_MUHB01000030.1"/>
</dbReference>
<protein>
    <submittedName>
        <fullName evidence="1">Uncharacterized protein</fullName>
    </submittedName>
</protein>
<feature type="non-terminal residue" evidence="1">
    <location>
        <position position="1"/>
    </location>
</feature>
<dbReference type="AlphaFoldDB" id="A0AB36NUQ6"/>